<evidence type="ECO:0000313" key="6">
    <source>
        <dbReference type="Proteomes" id="UP000184543"/>
    </source>
</evidence>
<accession>A0A1M6I5R8</accession>
<dbReference type="GO" id="GO:0019262">
    <property type="term" value="P:N-acetylneuraminate catabolic process"/>
    <property type="evidence" value="ECO:0007669"/>
    <property type="project" value="TreeGrafter"/>
</dbReference>
<dbReference type="Pfam" id="PF00701">
    <property type="entry name" value="DHDPS"/>
    <property type="match status" value="1"/>
</dbReference>
<dbReference type="PANTHER" id="PTHR42849:SF1">
    <property type="entry name" value="N-ACETYLNEURAMINATE LYASE"/>
    <property type="match status" value="1"/>
</dbReference>
<dbReference type="InterPro" id="IPR013785">
    <property type="entry name" value="Aldolase_TIM"/>
</dbReference>
<evidence type="ECO:0000256" key="4">
    <source>
        <dbReference type="PIRSR" id="PIRSR001365-2"/>
    </source>
</evidence>
<dbReference type="PRINTS" id="PR00146">
    <property type="entry name" value="DHPICSNTHASE"/>
</dbReference>
<dbReference type="AlphaFoldDB" id="A0A1M6I5R8"/>
<dbReference type="GO" id="GO:0008747">
    <property type="term" value="F:N-acetylneuraminate lyase activity"/>
    <property type="evidence" value="ECO:0007669"/>
    <property type="project" value="TreeGrafter"/>
</dbReference>
<evidence type="ECO:0000313" key="5">
    <source>
        <dbReference type="EMBL" id="SHJ29769.1"/>
    </source>
</evidence>
<dbReference type="PANTHER" id="PTHR42849">
    <property type="entry name" value="N-ACETYLNEURAMINATE LYASE"/>
    <property type="match status" value="1"/>
</dbReference>
<feature type="active site" description="Schiff-base intermediate with substrate" evidence="3">
    <location>
        <position position="152"/>
    </location>
</feature>
<feature type="binding site" evidence="4">
    <location>
        <position position="196"/>
    </location>
    <ligand>
        <name>pyruvate</name>
        <dbReference type="ChEBI" id="CHEBI:15361"/>
    </ligand>
</feature>
<dbReference type="GO" id="GO:0005829">
    <property type="term" value="C:cytosol"/>
    <property type="evidence" value="ECO:0007669"/>
    <property type="project" value="TreeGrafter"/>
</dbReference>
<dbReference type="Gene3D" id="3.20.20.70">
    <property type="entry name" value="Aldolase class I"/>
    <property type="match status" value="1"/>
</dbReference>
<organism evidence="5 6">
    <name type="scientific">Pseudozobellia thermophila</name>
    <dbReference type="NCBI Taxonomy" id="192903"/>
    <lineage>
        <taxon>Bacteria</taxon>
        <taxon>Pseudomonadati</taxon>
        <taxon>Bacteroidota</taxon>
        <taxon>Flavobacteriia</taxon>
        <taxon>Flavobacteriales</taxon>
        <taxon>Flavobacteriaceae</taxon>
        <taxon>Pseudozobellia</taxon>
    </lineage>
</organism>
<dbReference type="SMART" id="SM01130">
    <property type="entry name" value="DHDPS"/>
    <property type="match status" value="1"/>
</dbReference>
<name>A0A1M6I5R8_9FLAO</name>
<comment type="similarity">
    <text evidence="2">Belongs to the DapA family.</text>
</comment>
<dbReference type="CDD" id="cd00408">
    <property type="entry name" value="DHDPS-like"/>
    <property type="match status" value="1"/>
</dbReference>
<evidence type="ECO:0000256" key="3">
    <source>
        <dbReference type="PIRSR" id="PIRSR001365-1"/>
    </source>
</evidence>
<dbReference type="SUPFAM" id="SSF51569">
    <property type="entry name" value="Aldolase"/>
    <property type="match status" value="1"/>
</dbReference>
<gene>
    <name evidence="5" type="ORF">SAMN04488513_103339</name>
</gene>
<reference evidence="6" key="1">
    <citation type="submission" date="2016-11" db="EMBL/GenBank/DDBJ databases">
        <authorList>
            <person name="Varghese N."/>
            <person name="Submissions S."/>
        </authorList>
    </citation>
    <scope>NUCLEOTIDE SEQUENCE [LARGE SCALE GENOMIC DNA]</scope>
    <source>
        <strain evidence="6">DSM 19858</strain>
    </source>
</reference>
<dbReference type="InterPro" id="IPR002220">
    <property type="entry name" value="DapA-like"/>
</dbReference>
<keyword evidence="6" id="KW-1185">Reference proteome</keyword>
<protein>
    <submittedName>
        <fullName evidence="5">4-hydroxy-tetrahydrodipicolinate synthase</fullName>
    </submittedName>
</protein>
<dbReference type="PIRSF" id="PIRSF001365">
    <property type="entry name" value="DHDPS"/>
    <property type="match status" value="1"/>
</dbReference>
<evidence type="ECO:0000256" key="2">
    <source>
        <dbReference type="PIRNR" id="PIRNR001365"/>
    </source>
</evidence>
<dbReference type="Proteomes" id="UP000184543">
    <property type="component" value="Unassembled WGS sequence"/>
</dbReference>
<feature type="active site" description="Proton donor/acceptor" evidence="3">
    <location>
        <position position="125"/>
    </location>
</feature>
<evidence type="ECO:0000256" key="1">
    <source>
        <dbReference type="ARBA" id="ARBA00023239"/>
    </source>
</evidence>
<dbReference type="EMBL" id="FQYU01000003">
    <property type="protein sequence ID" value="SHJ29769.1"/>
    <property type="molecule type" value="Genomic_DNA"/>
</dbReference>
<dbReference type="STRING" id="192903.SAMN04488513_103339"/>
<proteinExistence type="inferred from homology"/>
<keyword evidence="1 2" id="KW-0456">Lyase</keyword>
<sequence>MITPLLENLELDTVGLERLIEHLIKGGVHGIFLLGTNGEGPSLDYRIRKQLVAETCKIVAHRVPVLVGITDTSLACSLEMANYSKQVGADMLVLAPPYYFPISQAEMVRYLEIIVPQLELPFLLYDIPSCTNLHLNLSTIKRAAQLGAIGVKDSSGDLGALYSIIEAFKDDGNFSVIAGAELFLSDVVMHGGHGVVAGGANIFPRLFVDLYEASVRKDLGQVARLRQKILQIHATLYNLGDSSTRSIMAIKGSLSLLGICSDYMAPPLHAFEAKDRQRISDYLAGFEWVEGGIRH</sequence>